<protein>
    <submittedName>
        <fullName evidence="2">Uncharacterized protein</fullName>
    </submittedName>
</protein>
<evidence type="ECO:0000313" key="2">
    <source>
        <dbReference type="EMBL" id="GBN02504.1"/>
    </source>
</evidence>
<accession>A0A4Y2KIP0</accession>
<reference evidence="2 3" key="1">
    <citation type="journal article" date="2019" name="Sci. Rep.">
        <title>Orb-weaving spider Araneus ventricosus genome elucidates the spidroin gene catalogue.</title>
        <authorList>
            <person name="Kono N."/>
            <person name="Nakamura H."/>
            <person name="Ohtoshi R."/>
            <person name="Moran D.A.P."/>
            <person name="Shinohara A."/>
            <person name="Yoshida Y."/>
            <person name="Fujiwara M."/>
            <person name="Mori M."/>
            <person name="Tomita M."/>
            <person name="Arakawa K."/>
        </authorList>
    </citation>
    <scope>NUCLEOTIDE SEQUENCE [LARGE SCALE GENOMIC DNA]</scope>
</reference>
<keyword evidence="3" id="KW-1185">Reference proteome</keyword>
<dbReference type="Proteomes" id="UP000499080">
    <property type="component" value="Unassembled WGS sequence"/>
</dbReference>
<dbReference type="AlphaFoldDB" id="A0A4Y2KIP0"/>
<evidence type="ECO:0000313" key="3">
    <source>
        <dbReference type="Proteomes" id="UP000499080"/>
    </source>
</evidence>
<comment type="caution">
    <text evidence="2">The sequence shown here is derived from an EMBL/GenBank/DDBJ whole genome shotgun (WGS) entry which is preliminary data.</text>
</comment>
<gene>
    <name evidence="2" type="ORF">AVEN_19629_1</name>
</gene>
<sequence>MTRTTPELASPSPNFHTTSHQREDIFPRRLTWLFLGGVGFRTWNPPVPEFETLPPGHHGLIWRREQNDVIPLLSRKSYLP</sequence>
<dbReference type="EMBL" id="BGPR01004708">
    <property type="protein sequence ID" value="GBN02504.1"/>
    <property type="molecule type" value="Genomic_DNA"/>
</dbReference>
<organism evidence="2 3">
    <name type="scientific">Araneus ventricosus</name>
    <name type="common">Orbweaver spider</name>
    <name type="synonym">Epeira ventricosa</name>
    <dbReference type="NCBI Taxonomy" id="182803"/>
    <lineage>
        <taxon>Eukaryota</taxon>
        <taxon>Metazoa</taxon>
        <taxon>Ecdysozoa</taxon>
        <taxon>Arthropoda</taxon>
        <taxon>Chelicerata</taxon>
        <taxon>Arachnida</taxon>
        <taxon>Araneae</taxon>
        <taxon>Araneomorphae</taxon>
        <taxon>Entelegynae</taxon>
        <taxon>Araneoidea</taxon>
        <taxon>Araneidae</taxon>
        <taxon>Araneus</taxon>
    </lineage>
</organism>
<feature type="region of interest" description="Disordered" evidence="1">
    <location>
        <begin position="1"/>
        <end position="20"/>
    </location>
</feature>
<proteinExistence type="predicted"/>
<name>A0A4Y2KIP0_ARAVE</name>
<feature type="compositionally biased region" description="Polar residues" evidence="1">
    <location>
        <begin position="1"/>
        <end position="18"/>
    </location>
</feature>
<evidence type="ECO:0000256" key="1">
    <source>
        <dbReference type="SAM" id="MobiDB-lite"/>
    </source>
</evidence>